<dbReference type="InterPro" id="IPR000719">
    <property type="entry name" value="Prot_kinase_dom"/>
</dbReference>
<name>W7XGH7_TETTS</name>
<dbReference type="KEGG" id="tet:TTHERM_000599829"/>
<dbReference type="Proteomes" id="UP000009168">
    <property type="component" value="Unassembled WGS sequence"/>
</dbReference>
<dbReference type="PROSITE" id="PS50011">
    <property type="entry name" value="PROTEIN_KINASE_DOM"/>
    <property type="match status" value="1"/>
</dbReference>
<reference evidence="4" key="1">
    <citation type="journal article" date="2006" name="PLoS Biol.">
        <title>Macronuclear genome sequence of the ciliate Tetrahymena thermophila, a model eukaryote.</title>
        <authorList>
            <person name="Eisen J.A."/>
            <person name="Coyne R.S."/>
            <person name="Wu M."/>
            <person name="Wu D."/>
            <person name="Thiagarajan M."/>
            <person name="Wortman J.R."/>
            <person name="Badger J.H."/>
            <person name="Ren Q."/>
            <person name="Amedeo P."/>
            <person name="Jones K.M."/>
            <person name="Tallon L.J."/>
            <person name="Delcher A.L."/>
            <person name="Salzberg S.L."/>
            <person name="Silva J.C."/>
            <person name="Haas B.J."/>
            <person name="Majoros W.H."/>
            <person name="Farzad M."/>
            <person name="Carlton J.M."/>
            <person name="Smith R.K. Jr."/>
            <person name="Garg J."/>
            <person name="Pearlman R.E."/>
            <person name="Karrer K.M."/>
            <person name="Sun L."/>
            <person name="Manning G."/>
            <person name="Elde N.C."/>
            <person name="Turkewitz A.P."/>
            <person name="Asai D.J."/>
            <person name="Wilkes D.E."/>
            <person name="Wang Y."/>
            <person name="Cai H."/>
            <person name="Collins K."/>
            <person name="Stewart B.A."/>
            <person name="Lee S.R."/>
            <person name="Wilamowska K."/>
            <person name="Weinberg Z."/>
            <person name="Ruzzo W.L."/>
            <person name="Wloga D."/>
            <person name="Gaertig J."/>
            <person name="Frankel J."/>
            <person name="Tsao C.-C."/>
            <person name="Gorovsky M.A."/>
            <person name="Keeling P.J."/>
            <person name="Waller R.F."/>
            <person name="Patron N.J."/>
            <person name="Cherry J.M."/>
            <person name="Stover N.A."/>
            <person name="Krieger C.J."/>
            <person name="del Toro C."/>
            <person name="Ryder H.F."/>
            <person name="Williamson S.C."/>
            <person name="Barbeau R.A."/>
            <person name="Hamilton E.P."/>
            <person name="Orias E."/>
        </authorList>
    </citation>
    <scope>NUCLEOTIDE SEQUENCE [LARGE SCALE GENOMIC DNA]</scope>
    <source>
        <strain evidence="4">SB210</strain>
    </source>
</reference>
<dbReference type="AlphaFoldDB" id="W7XGH7"/>
<dbReference type="InterPro" id="IPR011009">
    <property type="entry name" value="Kinase-like_dom_sf"/>
</dbReference>
<dbReference type="Gene3D" id="3.30.200.20">
    <property type="entry name" value="Phosphorylase Kinase, domain 1"/>
    <property type="match status" value="1"/>
</dbReference>
<gene>
    <name evidence="3" type="ORF">TTHERM_000599829</name>
</gene>
<proteinExistence type="predicted"/>
<dbReference type="PANTHER" id="PTHR44305">
    <property type="entry name" value="SI:DKEY-192D15.2-RELATED"/>
    <property type="match status" value="1"/>
</dbReference>
<dbReference type="EMBL" id="GG662620">
    <property type="protein sequence ID" value="EWS73246.1"/>
    <property type="molecule type" value="Genomic_DNA"/>
</dbReference>
<protein>
    <submittedName>
        <fullName evidence="3">Kinase domain protein</fullName>
    </submittedName>
</protein>
<keyword evidence="3" id="KW-0418">Kinase</keyword>
<keyword evidence="3" id="KW-0808">Transferase</keyword>
<evidence type="ECO:0000256" key="1">
    <source>
        <dbReference type="SAM" id="MobiDB-lite"/>
    </source>
</evidence>
<feature type="compositionally biased region" description="Basic and acidic residues" evidence="1">
    <location>
        <begin position="566"/>
        <end position="575"/>
    </location>
</feature>
<dbReference type="GeneID" id="24439782"/>
<dbReference type="Pfam" id="PF00069">
    <property type="entry name" value="Pkinase"/>
    <property type="match status" value="1"/>
</dbReference>
<feature type="domain" description="Protein kinase" evidence="2">
    <location>
        <begin position="26"/>
        <end position="299"/>
    </location>
</feature>
<dbReference type="InterPro" id="IPR053083">
    <property type="entry name" value="TF_kinase-domain_protein"/>
</dbReference>
<evidence type="ECO:0000259" key="2">
    <source>
        <dbReference type="PROSITE" id="PS50011"/>
    </source>
</evidence>
<accession>W7XGH7</accession>
<organism evidence="3 4">
    <name type="scientific">Tetrahymena thermophila (strain SB210)</name>
    <dbReference type="NCBI Taxonomy" id="312017"/>
    <lineage>
        <taxon>Eukaryota</taxon>
        <taxon>Sar</taxon>
        <taxon>Alveolata</taxon>
        <taxon>Ciliophora</taxon>
        <taxon>Intramacronucleata</taxon>
        <taxon>Oligohymenophorea</taxon>
        <taxon>Hymenostomatida</taxon>
        <taxon>Tetrahymenina</taxon>
        <taxon>Tetrahymenidae</taxon>
        <taxon>Tetrahymena</taxon>
    </lineage>
</organism>
<dbReference type="GO" id="GO:0004672">
    <property type="term" value="F:protein kinase activity"/>
    <property type="evidence" value="ECO:0007669"/>
    <property type="project" value="InterPro"/>
</dbReference>
<keyword evidence="4" id="KW-1185">Reference proteome</keyword>
<evidence type="ECO:0000313" key="3">
    <source>
        <dbReference type="EMBL" id="EWS73246.1"/>
    </source>
</evidence>
<dbReference type="GO" id="GO:0005524">
    <property type="term" value="F:ATP binding"/>
    <property type="evidence" value="ECO:0007669"/>
    <property type="project" value="InterPro"/>
</dbReference>
<dbReference type="PANTHER" id="PTHR44305:SF2">
    <property type="entry name" value="SI:DKEY-192D15.2"/>
    <property type="match status" value="1"/>
</dbReference>
<dbReference type="InParanoid" id="W7XGH7"/>
<dbReference type="OrthoDB" id="290533at2759"/>
<dbReference type="SMART" id="SM00220">
    <property type="entry name" value="S_TKc"/>
    <property type="match status" value="1"/>
</dbReference>
<dbReference type="SUPFAM" id="SSF56112">
    <property type="entry name" value="Protein kinase-like (PK-like)"/>
    <property type="match status" value="1"/>
</dbReference>
<sequence length="575" mass="66695">MGNQLGQTVQSRQFIDQNLKDFEYQTIFVEEIDDKCFGQVRIHKRRNTFQGNGNIFIMEKANHLDQKVEYAQLYAESQARLELQHKNLLQFLGYDFVNQKDFCTTSLRSRLFFEYYYHDLGLEVQRRSDCQEYFNEDELWYILDSLVQVCSFLQENQLFHGDLRPQSVKLTQEGFVKIGDHGLINPLKNGFYKTLIRAENGYLSPEQLSFLMLGLTEAKYNVFKQEVFTLGLTILQSATLRDVSQVYDWDKMLVKVDVLKQLIEFAASFYSQEFIAVINLMLQFEDAYRPDFIQLRQYVKNENNNRPGQLITHAPLQQSNITPQVLSPPTNLINTNPLVIQSPPINSQLVQTSALYPAGLQSTVNVTGPLVQQYPSQIQQTVIPQVNPHLQSTVVVPGLQHSLMPQSQVIMHPPTQNVVQSQVIVQRPLMQSNSQGLPIQTVFQNQPKIQGQQQINQLPRVMSNNTLVTNQVQQPQQVLYKQDTFGNYQEGGIENYKKSVKFNENTDILTETYKVRQSHHNEYSNLKRSQIQFNTDLDRRVQEALEMTRQTIKKNQQVPNIFNEDSPIKKYDHKE</sequence>
<dbReference type="RefSeq" id="XP_012654210.1">
    <property type="nucleotide sequence ID" value="XM_012798756.1"/>
</dbReference>
<feature type="region of interest" description="Disordered" evidence="1">
    <location>
        <begin position="556"/>
        <end position="575"/>
    </location>
</feature>
<dbReference type="Gene3D" id="1.10.510.10">
    <property type="entry name" value="Transferase(Phosphotransferase) domain 1"/>
    <property type="match status" value="1"/>
</dbReference>
<evidence type="ECO:0000313" key="4">
    <source>
        <dbReference type="Proteomes" id="UP000009168"/>
    </source>
</evidence>